<dbReference type="PANTHER" id="PTHR11439:SF450">
    <property type="entry name" value="REVERSE TRANSCRIPTASE TY1_COPIA-TYPE DOMAIN-CONTAINING PROTEIN"/>
    <property type="match status" value="1"/>
</dbReference>
<dbReference type="AlphaFoldDB" id="A5BBR5"/>
<dbReference type="EMBL" id="AM453715">
    <property type="protein sequence ID" value="CAN76681.1"/>
    <property type="molecule type" value="Genomic_DNA"/>
</dbReference>
<dbReference type="PANTHER" id="PTHR11439">
    <property type="entry name" value="GAG-POL-RELATED RETROTRANSPOSON"/>
    <property type="match status" value="1"/>
</dbReference>
<evidence type="ECO:0008006" key="2">
    <source>
        <dbReference type="Google" id="ProtNLM"/>
    </source>
</evidence>
<protein>
    <recommendedName>
        <fullName evidence="2">Retrovirus-related Pol polyprotein from transposon RE1</fullName>
    </recommendedName>
</protein>
<accession>A5BBR5</accession>
<sequence length="135" mass="15571">MTTKYEALIINDTWTLMPLPPDHKVVGGKWVFKVKLKPMAPLKDIKFVVSRSSVESEYRGLANAALELIWIETFLTELHIPFFTPPVLFCDNLSATHLVAHPILHARTKHIEIDYHFIRDRVLHKSLLVKFTPSE</sequence>
<organism evidence="1">
    <name type="scientific">Vitis vinifera</name>
    <name type="common">Grape</name>
    <dbReference type="NCBI Taxonomy" id="29760"/>
    <lineage>
        <taxon>Eukaryota</taxon>
        <taxon>Viridiplantae</taxon>
        <taxon>Streptophyta</taxon>
        <taxon>Embryophyta</taxon>
        <taxon>Tracheophyta</taxon>
        <taxon>Spermatophyta</taxon>
        <taxon>Magnoliopsida</taxon>
        <taxon>eudicotyledons</taxon>
        <taxon>Gunneridae</taxon>
        <taxon>Pentapetalae</taxon>
        <taxon>rosids</taxon>
        <taxon>Vitales</taxon>
        <taxon>Vitaceae</taxon>
        <taxon>Viteae</taxon>
        <taxon>Vitis</taxon>
    </lineage>
</organism>
<name>A5BBR5_VITVI</name>
<gene>
    <name evidence="1" type="ORF">VITISV_037791</name>
</gene>
<proteinExistence type="predicted"/>
<evidence type="ECO:0000313" key="1">
    <source>
        <dbReference type="EMBL" id="CAN76681.1"/>
    </source>
</evidence>
<reference evidence="1" key="1">
    <citation type="journal article" date="2007" name="PLoS ONE">
        <title>The first genome sequence of an elite grapevine cultivar (Pinot noir Vitis vinifera L.): coping with a highly heterozygous genome.</title>
        <authorList>
            <person name="Velasco R."/>
            <person name="Zharkikh A."/>
            <person name="Troggio M."/>
            <person name="Cartwright D.A."/>
            <person name="Cestaro A."/>
            <person name="Pruss D."/>
            <person name="Pindo M."/>
            <person name="FitzGerald L.M."/>
            <person name="Vezzulli S."/>
            <person name="Reid J."/>
            <person name="Malacarne G."/>
            <person name="Iliev D."/>
            <person name="Coppola G."/>
            <person name="Wardell B."/>
            <person name="Micheletti D."/>
            <person name="Macalma T."/>
            <person name="Facci M."/>
            <person name="Mitchell J.T."/>
            <person name="Perazzolli M."/>
            <person name="Eldredge G."/>
            <person name="Gatto P."/>
            <person name="Oyzerski R."/>
            <person name="Moretto M."/>
            <person name="Gutin N."/>
            <person name="Stefanini M."/>
            <person name="Chen Y."/>
            <person name="Segala C."/>
            <person name="Davenport C."/>
            <person name="Dematte L."/>
            <person name="Mraz A."/>
            <person name="Battilana J."/>
            <person name="Stormo K."/>
            <person name="Costa F."/>
            <person name="Tao Q."/>
            <person name="Si-Ammour A."/>
            <person name="Harkins T."/>
            <person name="Lackey A."/>
            <person name="Perbost C."/>
            <person name="Taillon B."/>
            <person name="Stella A."/>
            <person name="Solovyev V."/>
            <person name="Fawcett J.A."/>
            <person name="Sterck L."/>
            <person name="Vandepoele K."/>
            <person name="Grando S.M."/>
            <person name="Toppo S."/>
            <person name="Moser C."/>
            <person name="Lanchbury J."/>
            <person name="Bogden R."/>
            <person name="Skolnick M."/>
            <person name="Sgaramella V."/>
            <person name="Bhatnagar S.K."/>
            <person name="Fontana P."/>
            <person name="Gutin A."/>
            <person name="Van de Peer Y."/>
            <person name="Salamini F."/>
            <person name="Viola R."/>
        </authorList>
    </citation>
    <scope>NUCLEOTIDE SEQUENCE</scope>
</reference>
<dbReference type="CDD" id="cd09272">
    <property type="entry name" value="RNase_HI_RT_Ty1"/>
    <property type="match status" value="1"/>
</dbReference>